<reference evidence="1 2" key="1">
    <citation type="submission" date="2020-08" db="EMBL/GenBank/DDBJ databases">
        <title>Genomic Encyclopedia of Type Strains, Phase III (KMG-III): the genomes of soil and plant-associated and newly described type strains.</title>
        <authorList>
            <person name="Whitman W."/>
        </authorList>
    </citation>
    <scope>NUCLEOTIDE SEQUENCE [LARGE SCALE GENOMIC DNA]</scope>
    <source>
        <strain evidence="1 2">CECT 4462</strain>
    </source>
</reference>
<gene>
    <name evidence="1" type="ORF">FHR87_003307</name>
</gene>
<sequence>MSEQANNMEIFDMADEFIAIANRLLEEEKDLGKISAAIRYAAARFSAYEAARRSGDLATDKEKATIWFTEQFEKMLVENLDQHIEGS</sequence>
<dbReference type="AlphaFoldDB" id="A0A839T728"/>
<dbReference type="EMBL" id="JACHXI010000021">
    <property type="protein sequence ID" value="MBB3104879.1"/>
    <property type="molecule type" value="Genomic_DNA"/>
</dbReference>
<evidence type="ECO:0008006" key="3">
    <source>
        <dbReference type="Google" id="ProtNLM"/>
    </source>
</evidence>
<dbReference type="Proteomes" id="UP000549250">
    <property type="component" value="Unassembled WGS sequence"/>
</dbReference>
<accession>A0A839T728</accession>
<dbReference type="Gene3D" id="1.10.287.3020">
    <property type="match status" value="1"/>
</dbReference>
<keyword evidence="2" id="KW-1185">Reference proteome</keyword>
<dbReference type="Pfam" id="PF11342">
    <property type="entry name" value="DUF3144"/>
    <property type="match status" value="1"/>
</dbReference>
<protein>
    <recommendedName>
        <fullName evidence="3">DUF3144 domain-containing protein</fullName>
    </recommendedName>
</protein>
<organism evidence="1 2">
    <name type="scientific">Azomonas macrocytogenes</name>
    <name type="common">Azotobacter macrocytogenes</name>
    <dbReference type="NCBI Taxonomy" id="69962"/>
    <lineage>
        <taxon>Bacteria</taxon>
        <taxon>Pseudomonadati</taxon>
        <taxon>Pseudomonadota</taxon>
        <taxon>Gammaproteobacteria</taxon>
        <taxon>Pseudomonadales</taxon>
        <taxon>Pseudomonadaceae</taxon>
        <taxon>Azomonas</taxon>
    </lineage>
</organism>
<dbReference type="RefSeq" id="WP_246336066.1">
    <property type="nucleotide sequence ID" value="NZ_JACHXI010000021.1"/>
</dbReference>
<evidence type="ECO:0000313" key="2">
    <source>
        <dbReference type="Proteomes" id="UP000549250"/>
    </source>
</evidence>
<name>A0A839T728_AZOMA</name>
<evidence type="ECO:0000313" key="1">
    <source>
        <dbReference type="EMBL" id="MBB3104879.1"/>
    </source>
</evidence>
<comment type="caution">
    <text evidence="1">The sequence shown here is derived from an EMBL/GenBank/DDBJ whole genome shotgun (WGS) entry which is preliminary data.</text>
</comment>
<dbReference type="InterPro" id="IPR021490">
    <property type="entry name" value="DUF3144"/>
</dbReference>
<proteinExistence type="predicted"/>